<evidence type="ECO:0000313" key="1">
    <source>
        <dbReference type="EMBL" id="AXI77464.1"/>
    </source>
</evidence>
<dbReference type="EMBL" id="CP031264">
    <property type="protein sequence ID" value="AXI77464.1"/>
    <property type="molecule type" value="Genomic_DNA"/>
</dbReference>
<dbReference type="AlphaFoldDB" id="A0A345SUQ9"/>
<gene>
    <name evidence="1" type="ORF">C7M71_008450</name>
</gene>
<keyword evidence="2" id="KW-1185">Reference proteome</keyword>
<organism evidence="1 2">
    <name type="scientific">Peterkaempfera bronchialis</name>
    <dbReference type="NCBI Taxonomy" id="2126346"/>
    <lineage>
        <taxon>Bacteria</taxon>
        <taxon>Bacillati</taxon>
        <taxon>Actinomycetota</taxon>
        <taxon>Actinomycetes</taxon>
        <taxon>Kitasatosporales</taxon>
        <taxon>Streptomycetaceae</taxon>
        <taxon>Peterkaempfera</taxon>
    </lineage>
</organism>
<dbReference type="OrthoDB" id="24041at2"/>
<sequence>MLSAAAALDRVADHPAVRQVAGFEEYRTGPGLPVKAGQVAARFILHGPDHPSVLRTAEQILRGLEQDLGIGLLIGEKD</sequence>
<reference evidence="2" key="1">
    <citation type="submission" date="2018-07" db="EMBL/GenBank/DDBJ databases">
        <title>Streptacidiphilus bronchialis DSM 106435 chromosome.</title>
        <authorList>
            <person name="Batra D."/>
            <person name="Gulvik C.A."/>
        </authorList>
    </citation>
    <scope>NUCLEOTIDE SEQUENCE [LARGE SCALE GENOMIC DNA]</scope>
    <source>
        <strain evidence="2">DSM 106435</strain>
    </source>
</reference>
<proteinExistence type="predicted"/>
<evidence type="ECO:0000313" key="2">
    <source>
        <dbReference type="Proteomes" id="UP000249340"/>
    </source>
</evidence>
<accession>A0A345SUQ9</accession>
<dbReference type="Proteomes" id="UP000249340">
    <property type="component" value="Chromosome"/>
</dbReference>
<dbReference type="RefSeq" id="WP_111489964.1">
    <property type="nucleotide sequence ID" value="NZ_CP031264.1"/>
</dbReference>
<name>A0A345SUQ9_9ACTN</name>
<dbReference type="KEGG" id="stri:C7M71_008450"/>
<protein>
    <submittedName>
        <fullName evidence="1">Uncharacterized protein</fullName>
    </submittedName>
</protein>